<dbReference type="Pfam" id="PF05983">
    <property type="entry name" value="Med7"/>
    <property type="match status" value="1"/>
</dbReference>
<evidence type="ECO:0000256" key="4">
    <source>
        <dbReference type="ARBA" id="ARBA00020631"/>
    </source>
</evidence>
<dbReference type="GO" id="GO:0003712">
    <property type="term" value="F:transcription coregulator activity"/>
    <property type="evidence" value="ECO:0007669"/>
    <property type="project" value="InterPro"/>
</dbReference>
<sequence length="250" mass="27983">MADDDDQANALRSTYPAPPPFYRYFTPSNVARAAALTEAAGADDGAPPRLPPDLRFLVPPEPPTDKYFCFGEAKDAHERIYSLKEQELEQLYESPEASPAGATAARPSAGVQPEETRERAFQLKKMVKAILLNYLELVAILAVNPAHFVDKINHLTWLFLNAHALINKYRPHQERETLILMMEEELEMKRAEVDAVKRMKDKVEGVLDALAKDVPDAALLLDDIERDPSTDSRRQGPIAVWEGMDADIAF</sequence>
<evidence type="ECO:0000256" key="7">
    <source>
        <dbReference type="ARBA" id="ARBA00023163"/>
    </source>
</evidence>
<organism evidence="12 13">
    <name type="scientific">Lineolata rhizophorae</name>
    <dbReference type="NCBI Taxonomy" id="578093"/>
    <lineage>
        <taxon>Eukaryota</taxon>
        <taxon>Fungi</taxon>
        <taxon>Dikarya</taxon>
        <taxon>Ascomycota</taxon>
        <taxon>Pezizomycotina</taxon>
        <taxon>Dothideomycetes</taxon>
        <taxon>Dothideomycetes incertae sedis</taxon>
        <taxon>Lineolatales</taxon>
        <taxon>Lineolataceae</taxon>
        <taxon>Lineolata</taxon>
    </lineage>
</organism>
<comment type="subunit">
    <text evidence="3 10">Component of the Mediator complex.</text>
</comment>
<dbReference type="EMBL" id="MU001682">
    <property type="protein sequence ID" value="KAF2456741.1"/>
    <property type="molecule type" value="Genomic_DNA"/>
</dbReference>
<protein>
    <recommendedName>
        <fullName evidence="4 10">Mediator of RNA polymerase II transcription subunit 7</fullName>
    </recommendedName>
</protein>
<comment type="function">
    <text evidence="9">Component of the Mediator complex, a coactivator involved in the regulated transcription of nearly all RNA polymerase II-dependent genes. Mediator functions as a bridge to convey information from gene-specific regulatory proteins to the basal RNA polymerase II transcription machinery. Mediator is recruited to promoters by direct interactions with regulatory proteins and serves as a scaffold for the assembly of a functional preinitiation complex with RNA polymerase II and the general transcription factors.</text>
</comment>
<dbReference type="InterPro" id="IPR037212">
    <property type="entry name" value="Med7/Med21-like"/>
</dbReference>
<feature type="region of interest" description="Disordered" evidence="11">
    <location>
        <begin position="92"/>
        <end position="114"/>
    </location>
</feature>
<gene>
    <name evidence="12" type="ORF">BDY21DRAFT_372208</name>
</gene>
<evidence type="ECO:0000256" key="6">
    <source>
        <dbReference type="ARBA" id="ARBA00023159"/>
    </source>
</evidence>
<dbReference type="GO" id="GO:0016592">
    <property type="term" value="C:mediator complex"/>
    <property type="evidence" value="ECO:0007669"/>
    <property type="project" value="InterPro"/>
</dbReference>
<evidence type="ECO:0000313" key="13">
    <source>
        <dbReference type="Proteomes" id="UP000799766"/>
    </source>
</evidence>
<keyword evidence="5 10" id="KW-0805">Transcription regulation</keyword>
<evidence type="ECO:0000256" key="11">
    <source>
        <dbReference type="SAM" id="MobiDB-lite"/>
    </source>
</evidence>
<comment type="subcellular location">
    <subcellularLocation>
        <location evidence="1 10">Nucleus</location>
    </subcellularLocation>
</comment>
<dbReference type="Proteomes" id="UP000799766">
    <property type="component" value="Unassembled WGS sequence"/>
</dbReference>
<evidence type="ECO:0000256" key="1">
    <source>
        <dbReference type="ARBA" id="ARBA00004123"/>
    </source>
</evidence>
<comment type="similarity">
    <text evidence="2 10">Belongs to the Mediator complex subunit 7 family.</text>
</comment>
<dbReference type="GO" id="GO:0006357">
    <property type="term" value="P:regulation of transcription by RNA polymerase II"/>
    <property type="evidence" value="ECO:0007669"/>
    <property type="project" value="InterPro"/>
</dbReference>
<evidence type="ECO:0000256" key="5">
    <source>
        <dbReference type="ARBA" id="ARBA00023015"/>
    </source>
</evidence>
<keyword evidence="13" id="KW-1185">Reference proteome</keyword>
<dbReference type="SUPFAM" id="SSF140718">
    <property type="entry name" value="Mediator hinge subcomplex-like"/>
    <property type="match status" value="1"/>
</dbReference>
<accession>A0A6A6NYE2</accession>
<keyword evidence="7 10" id="KW-0804">Transcription</keyword>
<evidence type="ECO:0000256" key="3">
    <source>
        <dbReference type="ARBA" id="ARBA00011837"/>
    </source>
</evidence>
<evidence type="ECO:0000256" key="2">
    <source>
        <dbReference type="ARBA" id="ARBA00009994"/>
    </source>
</evidence>
<dbReference type="InterPro" id="IPR009244">
    <property type="entry name" value="Mediatior_Med7"/>
</dbReference>
<dbReference type="GO" id="GO:0070847">
    <property type="term" value="C:core mediator complex"/>
    <property type="evidence" value="ECO:0007669"/>
    <property type="project" value="TreeGrafter"/>
</dbReference>
<reference evidence="12" key="1">
    <citation type="journal article" date="2020" name="Stud. Mycol.">
        <title>101 Dothideomycetes genomes: a test case for predicting lifestyles and emergence of pathogens.</title>
        <authorList>
            <person name="Haridas S."/>
            <person name="Albert R."/>
            <person name="Binder M."/>
            <person name="Bloem J."/>
            <person name="Labutti K."/>
            <person name="Salamov A."/>
            <person name="Andreopoulos B."/>
            <person name="Baker S."/>
            <person name="Barry K."/>
            <person name="Bills G."/>
            <person name="Bluhm B."/>
            <person name="Cannon C."/>
            <person name="Castanera R."/>
            <person name="Culley D."/>
            <person name="Daum C."/>
            <person name="Ezra D."/>
            <person name="Gonzalez J."/>
            <person name="Henrissat B."/>
            <person name="Kuo A."/>
            <person name="Liang C."/>
            <person name="Lipzen A."/>
            <person name="Lutzoni F."/>
            <person name="Magnuson J."/>
            <person name="Mondo S."/>
            <person name="Nolan M."/>
            <person name="Ohm R."/>
            <person name="Pangilinan J."/>
            <person name="Park H.-J."/>
            <person name="Ramirez L."/>
            <person name="Alfaro M."/>
            <person name="Sun H."/>
            <person name="Tritt A."/>
            <person name="Yoshinaga Y."/>
            <person name="Zwiers L.-H."/>
            <person name="Turgeon B."/>
            <person name="Goodwin S."/>
            <person name="Spatafora J."/>
            <person name="Crous P."/>
            <person name="Grigoriev I."/>
        </authorList>
    </citation>
    <scope>NUCLEOTIDE SEQUENCE</scope>
    <source>
        <strain evidence="12">ATCC 16933</strain>
    </source>
</reference>
<name>A0A6A6NYE2_9PEZI</name>
<dbReference type="InterPro" id="IPR044888">
    <property type="entry name" value="Mediatior_Med7_sf"/>
</dbReference>
<dbReference type="Gene3D" id="6.10.140.200">
    <property type="match status" value="1"/>
</dbReference>
<evidence type="ECO:0000313" key="12">
    <source>
        <dbReference type="EMBL" id="KAF2456741.1"/>
    </source>
</evidence>
<evidence type="ECO:0000256" key="9">
    <source>
        <dbReference type="ARBA" id="ARBA00025687"/>
    </source>
</evidence>
<keyword evidence="8 10" id="KW-0539">Nucleus</keyword>
<dbReference type="PANTHER" id="PTHR21428">
    <property type="entry name" value="MEDIATOR OF RNA POLYMERASE II TRANSCRIPTION SUBUNIT 7"/>
    <property type="match status" value="1"/>
</dbReference>
<dbReference type="AlphaFoldDB" id="A0A6A6NYE2"/>
<evidence type="ECO:0000256" key="10">
    <source>
        <dbReference type="RuleBase" id="RU364060"/>
    </source>
</evidence>
<proteinExistence type="inferred from homology"/>
<evidence type="ECO:0000256" key="8">
    <source>
        <dbReference type="ARBA" id="ARBA00023242"/>
    </source>
</evidence>
<dbReference type="PANTHER" id="PTHR21428:SF11">
    <property type="entry name" value="MEDIATOR OF RNA POLYMERASE II TRANSCRIPTION SUBUNIT 7"/>
    <property type="match status" value="1"/>
</dbReference>
<dbReference type="Gene3D" id="6.10.140.1520">
    <property type="match status" value="1"/>
</dbReference>
<keyword evidence="6 10" id="KW-0010">Activator</keyword>
<dbReference type="OrthoDB" id="10253553at2759"/>